<feature type="domain" description="Potassium channel" evidence="2">
    <location>
        <begin position="74"/>
        <end position="156"/>
    </location>
</feature>
<dbReference type="SUPFAM" id="SSF81324">
    <property type="entry name" value="Voltage-gated potassium channels"/>
    <property type="match status" value="1"/>
</dbReference>
<dbReference type="EMBL" id="QRGR01000013">
    <property type="protein sequence ID" value="RDV14660.1"/>
    <property type="molecule type" value="Genomic_DNA"/>
</dbReference>
<keyword evidence="3" id="KW-0406">Ion transport</keyword>
<keyword evidence="3" id="KW-0813">Transport</keyword>
<evidence type="ECO:0000259" key="2">
    <source>
        <dbReference type="Pfam" id="PF07885"/>
    </source>
</evidence>
<feature type="transmembrane region" description="Helical" evidence="1">
    <location>
        <begin position="64"/>
        <end position="87"/>
    </location>
</feature>
<keyword evidence="1" id="KW-1133">Transmembrane helix</keyword>
<dbReference type="InterPro" id="IPR013099">
    <property type="entry name" value="K_chnl_dom"/>
</dbReference>
<feature type="transmembrane region" description="Helical" evidence="1">
    <location>
        <begin position="6"/>
        <end position="27"/>
    </location>
</feature>
<dbReference type="Proteomes" id="UP000256708">
    <property type="component" value="Unassembled WGS sequence"/>
</dbReference>
<dbReference type="GO" id="GO:0034220">
    <property type="term" value="P:monoatomic ion transmembrane transport"/>
    <property type="evidence" value="ECO:0007669"/>
    <property type="project" value="UniProtKB-KW"/>
</dbReference>
<organism evidence="3 4">
    <name type="scientific">Pontibacter diazotrophicus</name>
    <dbReference type="NCBI Taxonomy" id="1400979"/>
    <lineage>
        <taxon>Bacteria</taxon>
        <taxon>Pseudomonadati</taxon>
        <taxon>Bacteroidota</taxon>
        <taxon>Cytophagia</taxon>
        <taxon>Cytophagales</taxon>
        <taxon>Hymenobacteraceae</taxon>
        <taxon>Pontibacter</taxon>
    </lineage>
</organism>
<evidence type="ECO:0000256" key="1">
    <source>
        <dbReference type="SAM" id="Phobius"/>
    </source>
</evidence>
<keyword evidence="1" id="KW-0812">Transmembrane</keyword>
<dbReference type="RefSeq" id="WP_115566071.1">
    <property type="nucleotide sequence ID" value="NZ_QRGR01000013.1"/>
</dbReference>
<sequence>MNYFYLISGILLTTWAFIEGLWTTIWIDGQSAPLTGRLTTVIWKVMRGIVGTKKHHKLSLSGPIILITTVSVWILMILLGWALIFYADSSSIKNPNTQAIPSFLGHIWYVAYIMFTVGNGDYVPTSDAWRLLSALVAFGGMGMVTLSVTYILQVLSAVVAKRAFSSSVTSIGKSPEEFVTAQWTGDDFGDIELQLSSLSNTLSTLSEKHMAYPILHYYHAANPQKANAIALTILDEALTIIQYGVPEKHHPAGTILKATRHSTKTFLDTLHGAFIEPSDDVPPLPDLSKLREKGVPTVDDAAFYKKLEEIQDRRKILNGVIQNGAWYWPPIKEDQNG</sequence>
<accession>A0A3D8LB83</accession>
<gene>
    <name evidence="3" type="ORF">DXT99_13415</name>
</gene>
<name>A0A3D8LB83_9BACT</name>
<evidence type="ECO:0000313" key="3">
    <source>
        <dbReference type="EMBL" id="RDV14660.1"/>
    </source>
</evidence>
<keyword evidence="4" id="KW-1185">Reference proteome</keyword>
<proteinExistence type="predicted"/>
<comment type="caution">
    <text evidence="3">The sequence shown here is derived from an EMBL/GenBank/DDBJ whole genome shotgun (WGS) entry which is preliminary data.</text>
</comment>
<dbReference type="Pfam" id="PF07885">
    <property type="entry name" value="Ion_trans_2"/>
    <property type="match status" value="1"/>
</dbReference>
<keyword evidence="3" id="KW-0407">Ion channel</keyword>
<feature type="transmembrane region" description="Helical" evidence="1">
    <location>
        <begin position="129"/>
        <end position="152"/>
    </location>
</feature>
<feature type="transmembrane region" description="Helical" evidence="1">
    <location>
        <begin position="99"/>
        <end position="117"/>
    </location>
</feature>
<dbReference type="Gene3D" id="1.10.287.70">
    <property type="match status" value="1"/>
</dbReference>
<reference evidence="4" key="1">
    <citation type="submission" date="2018-08" db="EMBL/GenBank/DDBJ databases">
        <authorList>
            <person name="Liu Z.-W."/>
            <person name="Du Z.-J."/>
        </authorList>
    </citation>
    <scope>NUCLEOTIDE SEQUENCE [LARGE SCALE GENOMIC DNA]</scope>
    <source>
        <strain evidence="4">H4X</strain>
    </source>
</reference>
<evidence type="ECO:0000313" key="4">
    <source>
        <dbReference type="Proteomes" id="UP000256708"/>
    </source>
</evidence>
<dbReference type="AlphaFoldDB" id="A0A3D8LB83"/>
<protein>
    <submittedName>
        <fullName evidence="3">Two pore domain potassium channel family protein</fullName>
    </submittedName>
</protein>
<dbReference type="OrthoDB" id="3422146at2"/>
<keyword evidence="1" id="KW-0472">Membrane</keyword>